<organism evidence="1 2">
    <name type="scientific">Zalaria obscura</name>
    <dbReference type="NCBI Taxonomy" id="2024903"/>
    <lineage>
        <taxon>Eukaryota</taxon>
        <taxon>Fungi</taxon>
        <taxon>Dikarya</taxon>
        <taxon>Ascomycota</taxon>
        <taxon>Pezizomycotina</taxon>
        <taxon>Dothideomycetes</taxon>
        <taxon>Dothideomycetidae</taxon>
        <taxon>Dothideales</taxon>
        <taxon>Zalariaceae</taxon>
        <taxon>Zalaria</taxon>
    </lineage>
</organism>
<dbReference type="EMBL" id="JAMKPW020000038">
    <property type="protein sequence ID" value="KAK8200988.1"/>
    <property type="molecule type" value="Genomic_DNA"/>
</dbReference>
<protein>
    <submittedName>
        <fullName evidence="1">Uncharacterized protein</fullName>
    </submittedName>
</protein>
<reference evidence="1" key="1">
    <citation type="submission" date="2024-02" db="EMBL/GenBank/DDBJ databases">
        <title>Metagenome Assembled Genome of Zalaria obscura JY119.</title>
        <authorList>
            <person name="Vighnesh L."/>
            <person name="Jagadeeshwari U."/>
            <person name="Venkata Ramana C."/>
            <person name="Sasikala C."/>
        </authorList>
    </citation>
    <scope>NUCLEOTIDE SEQUENCE</scope>
    <source>
        <strain evidence="1">JY119</strain>
    </source>
</reference>
<accession>A0ACC3S7H8</accession>
<sequence>MWKSLIPKAFRQPSDPVSVAERQRQKAAKKAQGWNPATFFIIISILIGNNAIQMIALKRDMLNYTRKTEAKIALLREVIGKVQAGEEVDVERILGTGNADREQEWQDVMDEIANEQEALWENKNKKKKELARQKQAEEAAAAEASEKLRISDMSGPEQTREAAVRRPGFY</sequence>
<gene>
    <name evidence="1" type="ORF">M8818_006308</name>
</gene>
<evidence type="ECO:0000313" key="1">
    <source>
        <dbReference type="EMBL" id="KAK8200988.1"/>
    </source>
</evidence>
<keyword evidence="2" id="KW-1185">Reference proteome</keyword>
<name>A0ACC3S7H8_9PEZI</name>
<comment type="caution">
    <text evidence="1">The sequence shown here is derived from an EMBL/GenBank/DDBJ whole genome shotgun (WGS) entry which is preliminary data.</text>
</comment>
<proteinExistence type="predicted"/>
<evidence type="ECO:0000313" key="2">
    <source>
        <dbReference type="Proteomes" id="UP001320706"/>
    </source>
</evidence>
<dbReference type="Proteomes" id="UP001320706">
    <property type="component" value="Unassembled WGS sequence"/>
</dbReference>